<dbReference type="EMBL" id="JANJQO010002115">
    <property type="protein sequence ID" value="KAJ2968045.1"/>
    <property type="molecule type" value="Genomic_DNA"/>
</dbReference>
<accession>A0ACC1MM27</accession>
<evidence type="ECO:0000313" key="1">
    <source>
        <dbReference type="EMBL" id="KAJ2968045.1"/>
    </source>
</evidence>
<proteinExistence type="predicted"/>
<name>A0ACC1MM27_9HYPO</name>
<reference evidence="1" key="1">
    <citation type="submission" date="2022-08" db="EMBL/GenBank/DDBJ databases">
        <title>Genome Sequence of Lecanicillium fungicola.</title>
        <authorList>
            <person name="Buettner E."/>
        </authorList>
    </citation>
    <scope>NUCLEOTIDE SEQUENCE</scope>
    <source>
        <strain evidence="1">Babe33</strain>
    </source>
</reference>
<evidence type="ECO:0000313" key="2">
    <source>
        <dbReference type="Proteomes" id="UP001143910"/>
    </source>
</evidence>
<gene>
    <name evidence="1" type="ORF">NQ176_g9369</name>
</gene>
<keyword evidence="2" id="KW-1185">Reference proteome</keyword>
<comment type="caution">
    <text evidence="1">The sequence shown here is derived from an EMBL/GenBank/DDBJ whole genome shotgun (WGS) entry which is preliminary data.</text>
</comment>
<organism evidence="1 2">
    <name type="scientific">Zarea fungicola</name>
    <dbReference type="NCBI Taxonomy" id="93591"/>
    <lineage>
        <taxon>Eukaryota</taxon>
        <taxon>Fungi</taxon>
        <taxon>Dikarya</taxon>
        <taxon>Ascomycota</taxon>
        <taxon>Pezizomycotina</taxon>
        <taxon>Sordariomycetes</taxon>
        <taxon>Hypocreomycetidae</taxon>
        <taxon>Hypocreales</taxon>
        <taxon>Cordycipitaceae</taxon>
        <taxon>Zarea</taxon>
    </lineage>
</organism>
<sequence>MYHRMRRQRKHSRRQLDKAIRRLDNCRRQLEESERSLEKCKRQLDKGYRCLDEGEWDAALAAANKGLVMASDRKDFTYSCLSLLRLRAGILGELELPLRLGGLGRLLLAATARAAVERYEKDHPEVLTSLEAVLDSNRFRF</sequence>
<dbReference type="Proteomes" id="UP001143910">
    <property type="component" value="Unassembled WGS sequence"/>
</dbReference>
<protein>
    <submittedName>
        <fullName evidence="1">Uncharacterized protein</fullName>
    </submittedName>
</protein>